<dbReference type="PANTHER" id="PTHR22642">
    <property type="entry name" value="IMIDAZOLONEPROPIONASE"/>
    <property type="match status" value="1"/>
</dbReference>
<proteinExistence type="predicted"/>
<dbReference type="InterPro" id="IPR011059">
    <property type="entry name" value="Metal-dep_hydrolase_composite"/>
</dbReference>
<dbReference type="Gene3D" id="3.10.310.70">
    <property type="match status" value="1"/>
</dbReference>
<evidence type="ECO:0000313" key="4">
    <source>
        <dbReference type="Proteomes" id="UP000019183"/>
    </source>
</evidence>
<dbReference type="PANTHER" id="PTHR22642:SF2">
    <property type="entry name" value="PROTEIN LONG AFTER FAR-RED 3"/>
    <property type="match status" value="1"/>
</dbReference>
<accession>W1DJJ4</accession>
<dbReference type="EMBL" id="CBWK010000264">
    <property type="protein sequence ID" value="CDL08912.1"/>
    <property type="molecule type" value="Genomic_DNA"/>
</dbReference>
<comment type="caution">
    <text evidence="3">The sequence shown here is derived from an EMBL/GenBank/DDBJ whole genome shotgun (WGS) entry which is preliminary data.</text>
</comment>
<keyword evidence="4" id="KW-1185">Reference proteome</keyword>
<protein>
    <recommendedName>
        <fullName evidence="2">Amidohydrolase 3 domain-containing protein</fullName>
    </recommendedName>
</protein>
<dbReference type="Gene3D" id="2.30.40.10">
    <property type="entry name" value="Urease, subunit C, domain 1"/>
    <property type="match status" value="1"/>
</dbReference>
<evidence type="ECO:0000313" key="3">
    <source>
        <dbReference type="EMBL" id="CDL08912.1"/>
    </source>
</evidence>
<sequence>MDNVVYADCVLINGKVATVDAHFSFKRAIAVKQGWIINVGEDQEIQQHIGPQTQVIDLGGKLILPAAHDSHIHIGWLADSWHCLNCQDVRSLAVLRERLRDQAARTPAGAWIRVCGLDPNAIKECAAEQRSLTRWDIDDVTADHPTLLALWDGHSCIVNSRALALSGLDASPPDPLGGHLGRTASGELDGNFIDLPALHLASGTMPRLTVAALKENLLAAQRLMNSEGYASYTEGAMGPGENTREVGAAGDRAIAAYRELQDEGKLTARVSIAFYSAERGVQSCATLKRDLDSFDFSQFTDRDWLDCRTIKLFCDGVPTSHTAWMNQDYADRPGYRGRSVFGGPEATEEAQVEALQQMILLAHQRGFQVAVHAVGDKAVKVTINSFVQAIQRYPGESRRHYVLHGSMGDRQDFVMAAKYGILLSEQPSLGGPAYDYEQRARYCGIKGEICKGLRDIIDLGVIIAGGSDGIMALVNWRKMVQAAVTRKSSSSGNVIRPELAISVADGVRMYTINAAYQEGKEAVRGSIEVGKVADFQVLDRDIFAVAHEEIGASRVVMTMVGGKRRLSRLTALTRLRSPGGQRAASAEGVCPPEHRASATGAN</sequence>
<feature type="domain" description="Amidohydrolase 3" evidence="2">
    <location>
        <begin position="54"/>
        <end position="563"/>
    </location>
</feature>
<dbReference type="Gene3D" id="3.20.20.140">
    <property type="entry name" value="Metal-dependent hydrolases"/>
    <property type="match status" value="1"/>
</dbReference>
<dbReference type="Proteomes" id="UP000019183">
    <property type="component" value="Unassembled WGS sequence"/>
</dbReference>
<dbReference type="Pfam" id="PF07969">
    <property type="entry name" value="Amidohydro_3"/>
    <property type="match status" value="1"/>
</dbReference>
<dbReference type="InterPro" id="IPR033932">
    <property type="entry name" value="YtcJ-like"/>
</dbReference>
<organism evidence="3 4">
    <name type="scientific">Klebsiella pneumoniae IS43</name>
    <dbReference type="NCBI Taxonomy" id="1432552"/>
    <lineage>
        <taxon>Bacteria</taxon>
        <taxon>Pseudomonadati</taxon>
        <taxon>Pseudomonadota</taxon>
        <taxon>Gammaproteobacteria</taxon>
        <taxon>Enterobacterales</taxon>
        <taxon>Enterobacteriaceae</taxon>
        <taxon>Klebsiella/Raoultella group</taxon>
        <taxon>Klebsiella</taxon>
        <taxon>Klebsiella pneumoniae complex</taxon>
    </lineage>
</organism>
<dbReference type="InterPro" id="IPR013108">
    <property type="entry name" value="Amidohydro_3"/>
</dbReference>
<dbReference type="SUPFAM" id="SSF51338">
    <property type="entry name" value="Composite domain of metallo-dependent hydrolases"/>
    <property type="match status" value="1"/>
</dbReference>
<feature type="region of interest" description="Disordered" evidence="1">
    <location>
        <begin position="577"/>
        <end position="602"/>
    </location>
</feature>
<dbReference type="InterPro" id="IPR032466">
    <property type="entry name" value="Metal_Hydrolase"/>
</dbReference>
<name>W1DJJ4_KLEPN</name>
<dbReference type="CDD" id="cd01300">
    <property type="entry name" value="YtcJ_like"/>
    <property type="match status" value="1"/>
</dbReference>
<dbReference type="AlphaFoldDB" id="W1DJJ4"/>
<evidence type="ECO:0000256" key="1">
    <source>
        <dbReference type="SAM" id="MobiDB-lite"/>
    </source>
</evidence>
<evidence type="ECO:0000259" key="2">
    <source>
        <dbReference type="Pfam" id="PF07969"/>
    </source>
</evidence>
<dbReference type="SUPFAM" id="SSF51556">
    <property type="entry name" value="Metallo-dependent hydrolases"/>
    <property type="match status" value="1"/>
</dbReference>
<reference evidence="3" key="1">
    <citation type="submission" date="2013-10" db="EMBL/GenBank/DDBJ databases">
        <title>Antibiotic resistance diversity of beta-lactamase producers in the General Hospital Vienna.</title>
        <authorList>
            <person name="Barisic I."/>
            <person name="Mitteregger D."/>
            <person name="Hirschl A.M."/>
            <person name="Noehammer C."/>
            <person name="Wiesinger-Mayr H."/>
        </authorList>
    </citation>
    <scope>NUCLEOTIDE SEQUENCE [LARGE SCALE GENOMIC DNA]</scope>
    <source>
        <strain evidence="3">IS43</strain>
    </source>
</reference>
<dbReference type="GO" id="GO:0016810">
    <property type="term" value="F:hydrolase activity, acting on carbon-nitrogen (but not peptide) bonds"/>
    <property type="evidence" value="ECO:0007669"/>
    <property type="project" value="InterPro"/>
</dbReference>